<dbReference type="Gene3D" id="3.40.190.10">
    <property type="entry name" value="Periplasmic binding protein-like II"/>
    <property type="match status" value="2"/>
</dbReference>
<evidence type="ECO:0000256" key="4">
    <source>
        <dbReference type="ARBA" id="ARBA00022989"/>
    </source>
</evidence>
<dbReference type="SMART" id="SM00062">
    <property type="entry name" value="PBPb"/>
    <property type="match status" value="1"/>
</dbReference>
<keyword evidence="5" id="KW-0406">Ion transport</keyword>
<evidence type="ECO:0000256" key="8">
    <source>
        <dbReference type="ARBA" id="ARBA00023180"/>
    </source>
</evidence>
<dbReference type="Pfam" id="PF00497">
    <property type="entry name" value="SBP_bac_3"/>
    <property type="match status" value="1"/>
</dbReference>
<evidence type="ECO:0000256" key="3">
    <source>
        <dbReference type="ARBA" id="ARBA00022692"/>
    </source>
</evidence>
<keyword evidence="2" id="KW-0813">Transport</keyword>
<feature type="transmembrane region" description="Helical" evidence="10">
    <location>
        <begin position="193"/>
        <end position="217"/>
    </location>
</feature>
<dbReference type="AlphaFoldDB" id="A0A6B2LXW1"/>
<evidence type="ECO:0000256" key="2">
    <source>
        <dbReference type="ARBA" id="ARBA00022448"/>
    </source>
</evidence>
<reference evidence="13 14" key="1">
    <citation type="submission" date="2020-02" db="EMBL/GenBank/DDBJ databases">
        <title>Albibacoteraceae fam. nov., the first described family within the subdivision 4 Verrucomicrobia.</title>
        <authorList>
            <person name="Xi F."/>
        </authorList>
    </citation>
    <scope>NUCLEOTIDE SEQUENCE [LARGE SCALE GENOMIC DNA]</scope>
    <source>
        <strain evidence="13 14">CK1056</strain>
    </source>
</reference>
<keyword evidence="7" id="KW-0675">Receptor</keyword>
<proteinExistence type="predicted"/>
<dbReference type="Pfam" id="PF00060">
    <property type="entry name" value="Lig_chan"/>
    <property type="match status" value="1"/>
</dbReference>
<dbReference type="RefSeq" id="WP_163961414.1">
    <property type="nucleotide sequence ID" value="NZ_JAAGNX010000001.1"/>
</dbReference>
<evidence type="ECO:0000256" key="5">
    <source>
        <dbReference type="ARBA" id="ARBA00023065"/>
    </source>
</evidence>
<name>A0A6B2LXW1_9BACT</name>
<dbReference type="GO" id="GO:0016020">
    <property type="term" value="C:membrane"/>
    <property type="evidence" value="ECO:0007669"/>
    <property type="project" value="UniProtKB-SubCell"/>
</dbReference>
<dbReference type="Proteomes" id="UP000478417">
    <property type="component" value="Unassembled WGS sequence"/>
</dbReference>
<dbReference type="SUPFAM" id="SSF81324">
    <property type="entry name" value="Voltage-gated potassium channels"/>
    <property type="match status" value="1"/>
</dbReference>
<keyword evidence="6 10" id="KW-0472">Membrane</keyword>
<feature type="domain" description="Ionotropic glutamate receptor C-terminal" evidence="12">
    <location>
        <begin position="14"/>
        <end position="339"/>
    </location>
</feature>
<evidence type="ECO:0000259" key="11">
    <source>
        <dbReference type="SMART" id="SM00062"/>
    </source>
</evidence>
<comment type="subcellular location">
    <subcellularLocation>
        <location evidence="1">Membrane</location>
        <topology evidence="1">Multi-pass membrane protein</topology>
    </subcellularLocation>
</comment>
<dbReference type="Gene3D" id="1.10.287.70">
    <property type="match status" value="1"/>
</dbReference>
<feature type="domain" description="Solute-binding protein family 3/N-terminal" evidence="11">
    <location>
        <begin position="14"/>
        <end position="340"/>
    </location>
</feature>
<dbReference type="PRINTS" id="PR00169">
    <property type="entry name" value="KCHANNEL"/>
</dbReference>
<keyword evidence="14" id="KW-1185">Reference proteome</keyword>
<keyword evidence="4 10" id="KW-1133">Transmembrane helix</keyword>
<evidence type="ECO:0000256" key="9">
    <source>
        <dbReference type="ARBA" id="ARBA00023303"/>
    </source>
</evidence>
<evidence type="ECO:0000256" key="1">
    <source>
        <dbReference type="ARBA" id="ARBA00004141"/>
    </source>
</evidence>
<evidence type="ECO:0000313" key="14">
    <source>
        <dbReference type="Proteomes" id="UP000478417"/>
    </source>
</evidence>
<dbReference type="InterPro" id="IPR001638">
    <property type="entry name" value="Solute-binding_3/MltF_N"/>
</dbReference>
<protein>
    <submittedName>
        <fullName evidence="13">Transporter substrate-binding domain-containing protein</fullName>
    </submittedName>
</protein>
<dbReference type="InterPro" id="IPR015683">
    <property type="entry name" value="Ionotropic_Glu_rcpt"/>
</dbReference>
<keyword evidence="8" id="KW-0325">Glycoprotein</keyword>
<feature type="transmembrane region" description="Helical" evidence="10">
    <location>
        <begin position="120"/>
        <end position="146"/>
    </location>
</feature>
<accession>A0A6B2LXW1</accession>
<keyword evidence="3 10" id="KW-0812">Transmembrane</keyword>
<organism evidence="13 14">
    <name type="scientific">Oceanipulchritudo coccoides</name>
    <dbReference type="NCBI Taxonomy" id="2706888"/>
    <lineage>
        <taxon>Bacteria</taxon>
        <taxon>Pseudomonadati</taxon>
        <taxon>Verrucomicrobiota</taxon>
        <taxon>Opitutia</taxon>
        <taxon>Puniceicoccales</taxon>
        <taxon>Oceanipulchritudinaceae</taxon>
        <taxon>Oceanipulchritudo</taxon>
    </lineage>
</organism>
<dbReference type="GO" id="GO:0015276">
    <property type="term" value="F:ligand-gated monoatomic ion channel activity"/>
    <property type="evidence" value="ECO:0007669"/>
    <property type="project" value="InterPro"/>
</dbReference>
<evidence type="ECO:0000256" key="7">
    <source>
        <dbReference type="ARBA" id="ARBA00023170"/>
    </source>
</evidence>
<sequence length="341" mass="37992">MLTPLVGLAELDRTLKVGVRDVPPFSVKTSSGTWEGISVELWDQLAADLGWEYEWVEFNSVTSLLDSLESGSIDIIASSISITAGREERFDFAHPFLSSNLAILAQQKNENRWIRVARSFISLPFMAALGSLALVLLLAGATLYFFERKANPEQFSDKPVEGLGDAFWWAAVTMTTVGYGDKSPVSLGGRLIALLWMFISVIILSTFTASIVSSLALPDTAQPIEGIEDLRSERVATVEGSTADILLGANQLRPVYVDNFREFAEIFESSQIEAAVYDKPTLQFLTKQMGRGFYLIDLLNNQEDYGFVLPENSPLREAINRELLMLLQQPRWHALKARYLQ</sequence>
<evidence type="ECO:0000256" key="10">
    <source>
        <dbReference type="SAM" id="Phobius"/>
    </source>
</evidence>
<dbReference type="SMART" id="SM00079">
    <property type="entry name" value="PBPe"/>
    <property type="match status" value="1"/>
</dbReference>
<comment type="caution">
    <text evidence="13">The sequence shown here is derived from an EMBL/GenBank/DDBJ whole genome shotgun (WGS) entry which is preliminary data.</text>
</comment>
<evidence type="ECO:0000256" key="6">
    <source>
        <dbReference type="ARBA" id="ARBA00023136"/>
    </source>
</evidence>
<gene>
    <name evidence="13" type="ORF">G0Q06_00595</name>
</gene>
<dbReference type="InterPro" id="IPR001320">
    <property type="entry name" value="Iontro_rcpt_C"/>
</dbReference>
<evidence type="ECO:0000313" key="13">
    <source>
        <dbReference type="EMBL" id="NDV60942.1"/>
    </source>
</evidence>
<evidence type="ECO:0000259" key="12">
    <source>
        <dbReference type="SMART" id="SM00079"/>
    </source>
</evidence>
<dbReference type="PANTHER" id="PTHR18966">
    <property type="entry name" value="IONOTROPIC GLUTAMATE RECEPTOR"/>
    <property type="match status" value="1"/>
</dbReference>
<keyword evidence="9" id="KW-0407">Ion channel</keyword>
<dbReference type="EMBL" id="JAAGNX010000001">
    <property type="protein sequence ID" value="NDV60942.1"/>
    <property type="molecule type" value="Genomic_DNA"/>
</dbReference>
<dbReference type="SUPFAM" id="SSF53850">
    <property type="entry name" value="Periplasmic binding protein-like II"/>
    <property type="match status" value="1"/>
</dbReference>